<evidence type="ECO:0000256" key="1">
    <source>
        <dbReference type="SAM" id="MobiDB-lite"/>
    </source>
</evidence>
<sequence>MASSLWGSKKDNEHLSASGSVRSHSHSQNGDSNEPVASHQVHSQPHYSHEADEHTRLLPPSRDGYLSPDDPAVSPYNLWSVRFLRYFTVLFAIITFLWWVLLLVSIFVSPPGMHSRGSGFFDFSYTTLTLGLLLIVLLFFSTPSKAAQVTCLVIAVILLVDMIMIVAVPRLRVEEGWVGIASVVWALLIAIWTIVTDRVVAAGKIEEEERLTGRAETRRTLREWCSVLISTIILVILAIVTVLLSVTLILRSRDASLAPPGERYYVDGDKYQIHVFCEGNVTDAKGKKNPTILFEAGEGPFEHGMLQIATNAFANGSISRYCYSDRPGIAWSDNAPSPFSAGMAADALSEALARAGEEGPWILASAGVGSIYSRIFSSRHAREIAGLLLIDPLHEDLLYRLGTPQRGFVLWGRGILSPLGLDRTFGAIFKGRTREDRVFGRSAYQGGKFLKAKLQESLVANSLTKNEVSSARNIQYASTPLVLISSGIEVRRNDEWKRKQEDLSHLTDNLKSWDVVKGAPSEVWKTLEGREIIEKRLKKLVKGAADFEIMAELN</sequence>
<keyword evidence="4" id="KW-1185">Reference proteome</keyword>
<feature type="transmembrane region" description="Helical" evidence="2">
    <location>
        <begin position="83"/>
        <end position="108"/>
    </location>
</feature>
<dbReference type="Gene3D" id="3.40.50.1820">
    <property type="entry name" value="alpha/beta hydrolase"/>
    <property type="match status" value="1"/>
</dbReference>
<feature type="region of interest" description="Disordered" evidence="1">
    <location>
        <begin position="1"/>
        <end position="45"/>
    </location>
</feature>
<reference evidence="3 4" key="3">
    <citation type="journal article" date="2017" name="Mol. Plant Pathol.">
        <title>A gapless genome sequence of the fungus Botrytis cinerea.</title>
        <authorList>
            <person name="Van Kan J.A."/>
            <person name="Stassen J.H."/>
            <person name="Mosbach A."/>
            <person name="Van Der Lee T.A."/>
            <person name="Faino L."/>
            <person name="Farmer A.D."/>
            <person name="Papasotiriou D.G."/>
            <person name="Zhou S."/>
            <person name="Seidl M.F."/>
            <person name="Cottam E."/>
            <person name="Edel D."/>
            <person name="Hahn M."/>
            <person name="Schwartz D.C."/>
            <person name="Dietrich R.A."/>
            <person name="Widdison S."/>
            <person name="Scalliet G."/>
        </authorList>
    </citation>
    <scope>NUCLEOTIDE SEQUENCE [LARGE SCALE GENOMIC DNA]</scope>
    <source>
        <strain evidence="3 4">B05.10</strain>
    </source>
</reference>
<dbReference type="Proteomes" id="UP000001798">
    <property type="component" value="Chromosome 1"/>
</dbReference>
<feature type="transmembrane region" description="Helical" evidence="2">
    <location>
        <begin position="120"/>
        <end position="140"/>
    </location>
</feature>
<keyword evidence="2" id="KW-0812">Transmembrane</keyword>
<reference evidence="3 4" key="1">
    <citation type="journal article" date="2011" name="PLoS Genet.">
        <title>Genomic analysis of the necrotrophic fungal pathogens Sclerotinia sclerotiorum and Botrytis cinerea.</title>
        <authorList>
            <person name="Amselem J."/>
            <person name="Cuomo C.A."/>
            <person name="van Kan J.A."/>
            <person name="Viaud M."/>
            <person name="Benito E.P."/>
            <person name="Couloux A."/>
            <person name="Coutinho P.M."/>
            <person name="de Vries R.P."/>
            <person name="Dyer P.S."/>
            <person name="Fillinger S."/>
            <person name="Fournier E."/>
            <person name="Gout L."/>
            <person name="Hahn M."/>
            <person name="Kohn L."/>
            <person name="Lapalu N."/>
            <person name="Plummer K.M."/>
            <person name="Pradier J.M."/>
            <person name="Quevillon E."/>
            <person name="Sharon A."/>
            <person name="Simon A."/>
            <person name="ten Have A."/>
            <person name="Tudzynski B."/>
            <person name="Tudzynski P."/>
            <person name="Wincker P."/>
            <person name="Andrew M."/>
            <person name="Anthouard V."/>
            <person name="Beever R.E."/>
            <person name="Beffa R."/>
            <person name="Benoit I."/>
            <person name="Bouzid O."/>
            <person name="Brault B."/>
            <person name="Chen Z."/>
            <person name="Choquer M."/>
            <person name="Collemare J."/>
            <person name="Cotton P."/>
            <person name="Danchin E.G."/>
            <person name="Da Silva C."/>
            <person name="Gautier A."/>
            <person name="Giraud C."/>
            <person name="Giraud T."/>
            <person name="Gonzalez C."/>
            <person name="Grossetete S."/>
            <person name="Guldener U."/>
            <person name="Henrissat B."/>
            <person name="Howlett B.J."/>
            <person name="Kodira C."/>
            <person name="Kretschmer M."/>
            <person name="Lappartient A."/>
            <person name="Leroch M."/>
            <person name="Levis C."/>
            <person name="Mauceli E."/>
            <person name="Neuveglise C."/>
            <person name="Oeser B."/>
            <person name="Pearson M."/>
            <person name="Poulain J."/>
            <person name="Poussereau N."/>
            <person name="Quesneville H."/>
            <person name="Rascle C."/>
            <person name="Schumacher J."/>
            <person name="Segurens B."/>
            <person name="Sexton A."/>
            <person name="Silva E."/>
            <person name="Sirven C."/>
            <person name="Soanes D.M."/>
            <person name="Talbot N.J."/>
            <person name="Templeton M."/>
            <person name="Yandava C."/>
            <person name="Yarden O."/>
            <person name="Zeng Q."/>
            <person name="Rollins J.A."/>
            <person name="Lebrun M.H."/>
            <person name="Dickman M."/>
        </authorList>
    </citation>
    <scope>NUCLEOTIDE SEQUENCE [LARGE SCALE GENOMIC DNA]</scope>
    <source>
        <strain evidence="3 4">B05.10</strain>
    </source>
</reference>
<dbReference type="InterPro" id="IPR029058">
    <property type="entry name" value="AB_hydrolase_fold"/>
</dbReference>
<reference evidence="3 4" key="2">
    <citation type="journal article" date="2012" name="Eukaryot. Cell">
        <title>Genome update of Botrytis cinerea strains B05.10 and T4.</title>
        <authorList>
            <person name="Staats M."/>
            <person name="van Kan J.A."/>
        </authorList>
    </citation>
    <scope>NUCLEOTIDE SEQUENCE [LARGE SCALE GENOMIC DNA]</scope>
    <source>
        <strain evidence="3 4">B05.10</strain>
    </source>
</reference>
<evidence type="ECO:0000313" key="3">
    <source>
        <dbReference type="EMBL" id="ATZ45824.1"/>
    </source>
</evidence>
<protein>
    <recommendedName>
        <fullName evidence="5">Mitochondrial integral membrane protein</fullName>
    </recommendedName>
</protein>
<feature type="transmembrane region" description="Helical" evidence="2">
    <location>
        <begin position="146"/>
        <end position="169"/>
    </location>
</feature>
<gene>
    <name evidence="3" type="ORF">BCIN_01g05350</name>
</gene>
<dbReference type="VEuPathDB" id="FungiDB:Bcin01g05350"/>
<dbReference type="KEGG" id="bfu:BCIN_01g05350"/>
<feature type="transmembrane region" description="Helical" evidence="2">
    <location>
        <begin position="176"/>
        <end position="195"/>
    </location>
</feature>
<dbReference type="OMA" id="ISRYCYW"/>
<dbReference type="AlphaFoldDB" id="A0A384J647"/>
<evidence type="ECO:0000313" key="4">
    <source>
        <dbReference type="Proteomes" id="UP000001798"/>
    </source>
</evidence>
<dbReference type="RefSeq" id="XP_001561406.1">
    <property type="nucleotide sequence ID" value="XM_001561356.2"/>
</dbReference>
<accession>A0A384J647</accession>
<dbReference type="Pfam" id="PF10329">
    <property type="entry name" value="DUF2417"/>
    <property type="match status" value="1"/>
</dbReference>
<keyword evidence="2" id="KW-1133">Transmembrane helix</keyword>
<dbReference type="OrthoDB" id="164921at2759"/>
<proteinExistence type="predicted"/>
<dbReference type="InterPro" id="IPR019431">
    <property type="entry name" value="DUF2417"/>
</dbReference>
<dbReference type="GeneID" id="5442054"/>
<evidence type="ECO:0000256" key="2">
    <source>
        <dbReference type="SAM" id="Phobius"/>
    </source>
</evidence>
<name>A0A384J647_BOTFB</name>
<keyword evidence="2" id="KW-0472">Membrane</keyword>
<dbReference type="SUPFAM" id="SSF53474">
    <property type="entry name" value="alpha/beta-Hydrolases"/>
    <property type="match status" value="1"/>
</dbReference>
<evidence type="ECO:0008006" key="5">
    <source>
        <dbReference type="Google" id="ProtNLM"/>
    </source>
</evidence>
<organism evidence="3 4">
    <name type="scientific">Botryotinia fuckeliana (strain B05.10)</name>
    <name type="common">Noble rot fungus</name>
    <name type="synonym">Botrytis cinerea</name>
    <dbReference type="NCBI Taxonomy" id="332648"/>
    <lineage>
        <taxon>Eukaryota</taxon>
        <taxon>Fungi</taxon>
        <taxon>Dikarya</taxon>
        <taxon>Ascomycota</taxon>
        <taxon>Pezizomycotina</taxon>
        <taxon>Leotiomycetes</taxon>
        <taxon>Helotiales</taxon>
        <taxon>Sclerotiniaceae</taxon>
        <taxon>Botrytis</taxon>
    </lineage>
</organism>
<feature type="transmembrane region" description="Helical" evidence="2">
    <location>
        <begin position="227"/>
        <end position="250"/>
    </location>
</feature>
<dbReference type="EMBL" id="CP009805">
    <property type="protein sequence ID" value="ATZ45824.1"/>
    <property type="molecule type" value="Genomic_DNA"/>
</dbReference>